<dbReference type="Gene3D" id="3.40.50.2300">
    <property type="match status" value="2"/>
</dbReference>
<accession>A0A7W7B0W3</accession>
<dbReference type="EMBL" id="JACHNZ010000015">
    <property type="protein sequence ID" value="MBB4631991.1"/>
    <property type="molecule type" value="Genomic_DNA"/>
</dbReference>
<keyword evidence="3" id="KW-0804">Transcription</keyword>
<keyword evidence="7" id="KW-1185">Reference proteome</keyword>
<evidence type="ECO:0000256" key="2">
    <source>
        <dbReference type="ARBA" id="ARBA00023125"/>
    </source>
</evidence>
<dbReference type="Proteomes" id="UP000566324">
    <property type="component" value="Unassembled WGS sequence"/>
</dbReference>
<dbReference type="Pfam" id="PF13377">
    <property type="entry name" value="Peripla_BP_3"/>
    <property type="match status" value="1"/>
</dbReference>
<dbReference type="PROSITE" id="PS50932">
    <property type="entry name" value="HTH_LACI_2"/>
    <property type="match status" value="1"/>
</dbReference>
<dbReference type="RefSeq" id="WP_184067691.1">
    <property type="nucleotide sequence ID" value="NZ_JACHNZ010000015.1"/>
</dbReference>
<evidence type="ECO:0000256" key="4">
    <source>
        <dbReference type="SAM" id="MobiDB-lite"/>
    </source>
</evidence>
<proteinExistence type="predicted"/>
<dbReference type="SMART" id="SM00354">
    <property type="entry name" value="HTH_LACI"/>
    <property type="match status" value="1"/>
</dbReference>
<reference evidence="6 7" key="1">
    <citation type="submission" date="2020-08" db="EMBL/GenBank/DDBJ databases">
        <title>Genomic Encyclopedia of Type Strains, Phase IV (KMG-IV): sequencing the most valuable type-strain genomes for metagenomic binning, comparative biology and taxonomic classification.</title>
        <authorList>
            <person name="Goeker M."/>
        </authorList>
    </citation>
    <scope>NUCLEOTIDE SEQUENCE [LARGE SCALE GENOMIC DNA]</scope>
    <source>
        <strain evidence="6 7">DSM 17328</strain>
    </source>
</reference>
<keyword evidence="1" id="KW-0805">Transcription regulation</keyword>
<dbReference type="PANTHER" id="PTHR30146:SF138">
    <property type="entry name" value="TRANSCRIPTIONAL REGULATORY PROTEIN"/>
    <property type="match status" value="1"/>
</dbReference>
<name>A0A7W7B0W3_9SPHN</name>
<dbReference type="InterPro" id="IPR000843">
    <property type="entry name" value="HTH_LacI"/>
</dbReference>
<evidence type="ECO:0000256" key="3">
    <source>
        <dbReference type="ARBA" id="ARBA00023163"/>
    </source>
</evidence>
<gene>
    <name evidence="6" type="ORF">GGQ98_001608</name>
</gene>
<dbReference type="GO" id="GO:0003700">
    <property type="term" value="F:DNA-binding transcription factor activity"/>
    <property type="evidence" value="ECO:0007669"/>
    <property type="project" value="TreeGrafter"/>
</dbReference>
<comment type="caution">
    <text evidence="6">The sequence shown here is derived from an EMBL/GenBank/DDBJ whole genome shotgun (WGS) entry which is preliminary data.</text>
</comment>
<evidence type="ECO:0000313" key="6">
    <source>
        <dbReference type="EMBL" id="MBB4631991.1"/>
    </source>
</evidence>
<dbReference type="InterPro" id="IPR028082">
    <property type="entry name" value="Peripla_BP_I"/>
</dbReference>
<feature type="region of interest" description="Disordered" evidence="4">
    <location>
        <begin position="1"/>
        <end position="21"/>
    </location>
</feature>
<feature type="domain" description="HTH lacI-type" evidence="5">
    <location>
        <begin position="23"/>
        <end position="77"/>
    </location>
</feature>
<dbReference type="Pfam" id="PF00356">
    <property type="entry name" value="LacI"/>
    <property type="match status" value="1"/>
</dbReference>
<dbReference type="PANTHER" id="PTHR30146">
    <property type="entry name" value="LACI-RELATED TRANSCRIPTIONAL REPRESSOR"/>
    <property type="match status" value="1"/>
</dbReference>
<dbReference type="InterPro" id="IPR010982">
    <property type="entry name" value="Lambda_DNA-bd_dom_sf"/>
</dbReference>
<organism evidence="6 7">
    <name type="scientific">Sphingosinicella soli</name>
    <dbReference type="NCBI Taxonomy" id="333708"/>
    <lineage>
        <taxon>Bacteria</taxon>
        <taxon>Pseudomonadati</taxon>
        <taxon>Pseudomonadota</taxon>
        <taxon>Alphaproteobacteria</taxon>
        <taxon>Sphingomonadales</taxon>
        <taxon>Sphingosinicellaceae</taxon>
        <taxon>Sphingosinicella</taxon>
    </lineage>
</organism>
<keyword evidence="2" id="KW-0238">DNA-binding</keyword>
<dbReference type="GO" id="GO:0000976">
    <property type="term" value="F:transcription cis-regulatory region binding"/>
    <property type="evidence" value="ECO:0007669"/>
    <property type="project" value="TreeGrafter"/>
</dbReference>
<evidence type="ECO:0000313" key="7">
    <source>
        <dbReference type="Proteomes" id="UP000566324"/>
    </source>
</evidence>
<protein>
    <submittedName>
        <fullName evidence="6">LacI family transcriptional regulator</fullName>
    </submittedName>
</protein>
<evidence type="ECO:0000256" key="1">
    <source>
        <dbReference type="ARBA" id="ARBA00023015"/>
    </source>
</evidence>
<dbReference type="CDD" id="cd01392">
    <property type="entry name" value="HTH_LacI"/>
    <property type="match status" value="1"/>
</dbReference>
<dbReference type="Gene3D" id="1.10.260.40">
    <property type="entry name" value="lambda repressor-like DNA-binding domains"/>
    <property type="match status" value="1"/>
</dbReference>
<dbReference type="SUPFAM" id="SSF53822">
    <property type="entry name" value="Periplasmic binding protein-like I"/>
    <property type="match status" value="1"/>
</dbReference>
<dbReference type="AlphaFoldDB" id="A0A7W7B0W3"/>
<dbReference type="SUPFAM" id="SSF47413">
    <property type="entry name" value="lambda repressor-like DNA-binding domains"/>
    <property type="match status" value="1"/>
</dbReference>
<dbReference type="CDD" id="cd06273">
    <property type="entry name" value="PBP1_LacI-like"/>
    <property type="match status" value="1"/>
</dbReference>
<dbReference type="InterPro" id="IPR046335">
    <property type="entry name" value="LacI/GalR-like_sensor"/>
</dbReference>
<evidence type="ECO:0000259" key="5">
    <source>
        <dbReference type="PROSITE" id="PS50932"/>
    </source>
</evidence>
<sequence>MGASDNSEEAPSKSKVVTRSRRPRLVDVARLAGVSLGSASRALSAPELVKPKTREAVRLAAAHLSYVVDGAARSLALRRSLSVGVILPTINNPIFADFVHALQQRLSEDNYSLFVSAHEYSRDAETLIVERLLQRSVDGLVLLGTDQDRKAMGQIARAEVPHIFAWSSEENSRISVGFSNRRAMQQVTQHLIQLGHRRITLLSGHTEYNERARARLDGVLDTTSLAGLDAPTTIFSEFSVEAGRHGLREAMAKTPRPTALICSTDLMAAGALSEAAIMGIKVPEELSITGFDNIEFSALLTPQLTTVDVPTVEIGTAAGDAILAAMAGKSIERAPFPTRLVVRGSTGPAPK</sequence>
<dbReference type="PROSITE" id="PS00356">
    <property type="entry name" value="HTH_LACI_1"/>
    <property type="match status" value="1"/>
</dbReference>